<name>A0AA38SHD1_9ASTR</name>
<dbReference type="SUPFAM" id="SSF81383">
    <property type="entry name" value="F-box domain"/>
    <property type="match status" value="1"/>
</dbReference>
<dbReference type="Pfam" id="PF07734">
    <property type="entry name" value="FBA_1"/>
    <property type="match status" value="1"/>
</dbReference>
<dbReference type="InterPro" id="IPR036047">
    <property type="entry name" value="F-box-like_dom_sf"/>
</dbReference>
<comment type="caution">
    <text evidence="3">The sequence shown here is derived from an EMBL/GenBank/DDBJ whole genome shotgun (WGS) entry which is preliminary data.</text>
</comment>
<dbReference type="SUPFAM" id="SSF50965">
    <property type="entry name" value="Galactose oxidase, central domain"/>
    <property type="match status" value="1"/>
</dbReference>
<proteinExistence type="predicted"/>
<dbReference type="Pfam" id="PF00646">
    <property type="entry name" value="F-box"/>
    <property type="match status" value="1"/>
</dbReference>
<organism evidence="3 4">
    <name type="scientific">Centaurea solstitialis</name>
    <name type="common">yellow star-thistle</name>
    <dbReference type="NCBI Taxonomy" id="347529"/>
    <lineage>
        <taxon>Eukaryota</taxon>
        <taxon>Viridiplantae</taxon>
        <taxon>Streptophyta</taxon>
        <taxon>Embryophyta</taxon>
        <taxon>Tracheophyta</taxon>
        <taxon>Spermatophyta</taxon>
        <taxon>Magnoliopsida</taxon>
        <taxon>eudicotyledons</taxon>
        <taxon>Gunneridae</taxon>
        <taxon>Pentapetalae</taxon>
        <taxon>asterids</taxon>
        <taxon>campanulids</taxon>
        <taxon>Asterales</taxon>
        <taxon>Asteraceae</taxon>
        <taxon>Carduoideae</taxon>
        <taxon>Cardueae</taxon>
        <taxon>Centaureinae</taxon>
        <taxon>Centaurea</taxon>
    </lineage>
</organism>
<dbReference type="NCBIfam" id="TIGR01640">
    <property type="entry name" value="F_box_assoc_1"/>
    <property type="match status" value="1"/>
</dbReference>
<dbReference type="InterPro" id="IPR006527">
    <property type="entry name" value="F-box-assoc_dom_typ1"/>
</dbReference>
<dbReference type="PANTHER" id="PTHR31672:SF13">
    <property type="entry name" value="F-BOX PROTEIN CPR30-LIKE"/>
    <property type="match status" value="1"/>
</dbReference>
<dbReference type="InterPro" id="IPR015915">
    <property type="entry name" value="Kelch-typ_b-propeller"/>
</dbReference>
<dbReference type="InterPro" id="IPR011043">
    <property type="entry name" value="Gal_Oxase/kelch_b-propeller"/>
</dbReference>
<protein>
    <recommendedName>
        <fullName evidence="5">F-box domain-containing protein</fullName>
    </recommendedName>
</protein>
<reference evidence="3" key="1">
    <citation type="submission" date="2023-03" db="EMBL/GenBank/DDBJ databases">
        <title>Chromosome-scale reference genome and RAD-based genetic map of yellow starthistle (Centaurea solstitialis) reveal putative structural variation and QTLs associated with invader traits.</title>
        <authorList>
            <person name="Reatini B."/>
            <person name="Cang F.A."/>
            <person name="Jiang Q."/>
            <person name="Mckibben M.T.W."/>
            <person name="Barker M.S."/>
            <person name="Rieseberg L.H."/>
            <person name="Dlugosch K.M."/>
        </authorList>
    </citation>
    <scope>NUCLEOTIDE SEQUENCE</scope>
    <source>
        <strain evidence="3">CAN-66</strain>
        <tissue evidence="3">Leaf</tissue>
    </source>
</reference>
<feature type="domain" description="F-box associated beta-propeller type 1" evidence="2">
    <location>
        <begin position="126"/>
        <end position="303"/>
    </location>
</feature>
<keyword evidence="4" id="KW-1185">Reference proteome</keyword>
<evidence type="ECO:0000313" key="3">
    <source>
        <dbReference type="EMBL" id="KAJ9542004.1"/>
    </source>
</evidence>
<evidence type="ECO:0000313" key="4">
    <source>
        <dbReference type="Proteomes" id="UP001172457"/>
    </source>
</evidence>
<evidence type="ECO:0000259" key="1">
    <source>
        <dbReference type="Pfam" id="PF00646"/>
    </source>
</evidence>
<sequence length="471" mass="53400">MAERSNVVLDDEMLLFQILPRLPATSLGRFRCVCKQWRSFLPTPMFTKMHLLHVNSQNHLKQLVVPTTKPCKYFQTIDCEAPEVGLSVNRSVPFKADYDEMSIIASLNGLVCLGIDSFEPPRVGRYSDIILWNPLTGDYKMLSKDNSHSRINNFEIHAMGYGLYYSCSQDDYKLLRVTLLDDAFVYSLKSDSWRKIDSRSPRLLNNWNLSCLLNENLYFFVEGMDRMDGMDVLTYSIIRFDTEVEKFTEIAAPSLECVAPHRFSLTVLSGCLHLCVSSVGITSPYKLELWKMDGDGEWTKMVSCCHTLFKGVPYKPLHLMKNGNWLMASRDNGDALEVDPEMKTGKKVCTSTPIDGPMDILWGGKFVETIVSLNRLIPTLLNVQLNQVELEVIGPAYSFGLWGVTEWYQSRSLYHRDGGANLIRYDGSSRGDVGNILGESHIAEDKEKRFWAGLTRTSGVQVGEFVTTRPT</sequence>
<gene>
    <name evidence="3" type="ORF">OSB04_028510</name>
</gene>
<dbReference type="Gene3D" id="2.120.10.80">
    <property type="entry name" value="Kelch-type beta propeller"/>
    <property type="match status" value="1"/>
</dbReference>
<feature type="domain" description="F-box" evidence="1">
    <location>
        <begin position="14"/>
        <end position="46"/>
    </location>
</feature>
<evidence type="ECO:0008006" key="5">
    <source>
        <dbReference type="Google" id="ProtNLM"/>
    </source>
</evidence>
<accession>A0AA38SHD1</accession>
<dbReference type="PANTHER" id="PTHR31672">
    <property type="entry name" value="BNACNNG10540D PROTEIN"/>
    <property type="match status" value="1"/>
</dbReference>
<evidence type="ECO:0000259" key="2">
    <source>
        <dbReference type="Pfam" id="PF07734"/>
    </source>
</evidence>
<dbReference type="EMBL" id="JARYMX010000007">
    <property type="protein sequence ID" value="KAJ9542004.1"/>
    <property type="molecule type" value="Genomic_DNA"/>
</dbReference>
<dbReference type="Gene3D" id="1.20.1280.50">
    <property type="match status" value="1"/>
</dbReference>
<dbReference type="InterPro" id="IPR001810">
    <property type="entry name" value="F-box_dom"/>
</dbReference>
<dbReference type="Proteomes" id="UP001172457">
    <property type="component" value="Chromosome 7"/>
</dbReference>
<dbReference type="InterPro" id="IPR050796">
    <property type="entry name" value="SCF_F-box_component"/>
</dbReference>
<dbReference type="InterPro" id="IPR017451">
    <property type="entry name" value="F-box-assoc_interact_dom"/>
</dbReference>
<dbReference type="AlphaFoldDB" id="A0AA38SHD1"/>